<reference evidence="1" key="1">
    <citation type="submission" date="2018-05" db="EMBL/GenBank/DDBJ databases">
        <authorList>
            <person name="Lanie J.A."/>
            <person name="Ng W.-L."/>
            <person name="Kazmierczak K.M."/>
            <person name="Andrzejewski T.M."/>
            <person name="Davidsen T.M."/>
            <person name="Wayne K.J."/>
            <person name="Tettelin H."/>
            <person name="Glass J.I."/>
            <person name="Rusch D."/>
            <person name="Podicherti R."/>
            <person name="Tsui H.-C.T."/>
            <person name="Winkler M.E."/>
        </authorList>
    </citation>
    <scope>NUCLEOTIDE SEQUENCE</scope>
</reference>
<name>A0A381YM14_9ZZZZ</name>
<proteinExistence type="predicted"/>
<sequence>MTTKQNASPSGLIGAMTDSARSMFSRSLMHSLR</sequence>
<dbReference type="AlphaFoldDB" id="A0A381YM14"/>
<dbReference type="EMBL" id="UINC01018450">
    <property type="protein sequence ID" value="SVA77507.1"/>
    <property type="molecule type" value="Genomic_DNA"/>
</dbReference>
<accession>A0A381YM14</accession>
<gene>
    <name evidence="1" type="ORF">METZ01_LOCUS130361</name>
</gene>
<protein>
    <submittedName>
        <fullName evidence="1">Uncharacterized protein</fullName>
    </submittedName>
</protein>
<organism evidence="1">
    <name type="scientific">marine metagenome</name>
    <dbReference type="NCBI Taxonomy" id="408172"/>
    <lineage>
        <taxon>unclassified sequences</taxon>
        <taxon>metagenomes</taxon>
        <taxon>ecological metagenomes</taxon>
    </lineage>
</organism>
<evidence type="ECO:0000313" key="1">
    <source>
        <dbReference type="EMBL" id="SVA77507.1"/>
    </source>
</evidence>